<dbReference type="EMBL" id="LBQX01000032">
    <property type="protein sequence ID" value="KKP86127.1"/>
    <property type="molecule type" value="Genomic_DNA"/>
</dbReference>
<evidence type="ECO:0000259" key="9">
    <source>
        <dbReference type="Pfam" id="PF06750"/>
    </source>
</evidence>
<dbReference type="InterPro" id="IPR010627">
    <property type="entry name" value="Prepilin_pept_A24_N"/>
</dbReference>
<feature type="transmembrane region" description="Helical" evidence="7">
    <location>
        <begin position="213"/>
        <end position="230"/>
    </location>
</feature>
<keyword evidence="4 7" id="KW-0812">Transmembrane</keyword>
<dbReference type="GO" id="GO:0004190">
    <property type="term" value="F:aspartic-type endopeptidase activity"/>
    <property type="evidence" value="ECO:0007669"/>
    <property type="project" value="InterPro"/>
</dbReference>
<comment type="subcellular location">
    <subcellularLocation>
        <location evidence="1">Cell membrane</location>
        <topology evidence="1">Multi-pass membrane protein</topology>
    </subcellularLocation>
</comment>
<accession>A0A0G0G346</accession>
<proteinExistence type="inferred from homology"/>
<dbReference type="GO" id="GO:0005886">
    <property type="term" value="C:plasma membrane"/>
    <property type="evidence" value="ECO:0007669"/>
    <property type="project" value="UniProtKB-SubCell"/>
</dbReference>
<dbReference type="Pfam" id="PF01478">
    <property type="entry name" value="Peptidase_A24"/>
    <property type="match status" value="1"/>
</dbReference>
<dbReference type="PANTHER" id="PTHR30487:SF0">
    <property type="entry name" value="PREPILIN LEADER PEPTIDASE_N-METHYLTRANSFERASE-RELATED"/>
    <property type="match status" value="1"/>
</dbReference>
<evidence type="ECO:0000256" key="1">
    <source>
        <dbReference type="ARBA" id="ARBA00004651"/>
    </source>
</evidence>
<feature type="transmembrane region" description="Helical" evidence="7">
    <location>
        <begin position="64"/>
        <end position="83"/>
    </location>
</feature>
<name>A0A0G0G346_9BACT</name>
<protein>
    <submittedName>
        <fullName evidence="10">Type 4 prepilin-like protein leader peptide-processing enzyme</fullName>
    </submittedName>
</protein>
<evidence type="ECO:0000256" key="2">
    <source>
        <dbReference type="ARBA" id="ARBA00005801"/>
    </source>
</evidence>
<keyword evidence="6 7" id="KW-0472">Membrane</keyword>
<dbReference type="GO" id="GO:0006465">
    <property type="term" value="P:signal peptide processing"/>
    <property type="evidence" value="ECO:0007669"/>
    <property type="project" value="TreeGrafter"/>
</dbReference>
<dbReference type="Gene3D" id="1.20.120.1220">
    <property type="match status" value="1"/>
</dbReference>
<feature type="transmembrane region" description="Helical" evidence="7">
    <location>
        <begin position="114"/>
        <end position="133"/>
    </location>
</feature>
<comment type="similarity">
    <text evidence="2">Belongs to the peptidase A24 family.</text>
</comment>
<dbReference type="InterPro" id="IPR050882">
    <property type="entry name" value="Prepilin_peptidase/N-MTase"/>
</dbReference>
<feature type="domain" description="Prepilin type IV endopeptidase peptidase" evidence="8">
    <location>
        <begin position="98"/>
        <end position="199"/>
    </location>
</feature>
<evidence type="ECO:0000256" key="7">
    <source>
        <dbReference type="SAM" id="Phobius"/>
    </source>
</evidence>
<gene>
    <name evidence="10" type="ORF">UR89_C0032G0010</name>
</gene>
<dbReference type="AlphaFoldDB" id="A0A0G0G346"/>
<evidence type="ECO:0000313" key="10">
    <source>
        <dbReference type="EMBL" id="KKP86127.1"/>
    </source>
</evidence>
<dbReference type="Proteomes" id="UP000034536">
    <property type="component" value="Unassembled WGS sequence"/>
</dbReference>
<evidence type="ECO:0000256" key="3">
    <source>
        <dbReference type="ARBA" id="ARBA00022475"/>
    </source>
</evidence>
<feature type="transmembrane region" description="Helical" evidence="7">
    <location>
        <begin position="139"/>
        <end position="157"/>
    </location>
</feature>
<reference evidence="10 11" key="1">
    <citation type="journal article" date="2015" name="Nature">
        <title>rRNA introns, odd ribosomes, and small enigmatic genomes across a large radiation of phyla.</title>
        <authorList>
            <person name="Brown C.T."/>
            <person name="Hug L.A."/>
            <person name="Thomas B.C."/>
            <person name="Sharon I."/>
            <person name="Castelle C.J."/>
            <person name="Singh A."/>
            <person name="Wilkins M.J."/>
            <person name="Williams K.H."/>
            <person name="Banfield J.F."/>
        </authorList>
    </citation>
    <scope>NUCLEOTIDE SEQUENCE [LARGE SCALE GENOMIC DNA]</scope>
</reference>
<keyword evidence="3" id="KW-1003">Cell membrane</keyword>
<evidence type="ECO:0000259" key="8">
    <source>
        <dbReference type="Pfam" id="PF01478"/>
    </source>
</evidence>
<evidence type="ECO:0000313" key="11">
    <source>
        <dbReference type="Proteomes" id="UP000034536"/>
    </source>
</evidence>
<organism evidence="10 11">
    <name type="scientific">Candidatus Roizmanbacteria bacterium GW2011_GWA2_35_8</name>
    <dbReference type="NCBI Taxonomy" id="1618479"/>
    <lineage>
        <taxon>Bacteria</taxon>
        <taxon>Candidatus Roizmaniibacteriota</taxon>
    </lineage>
</organism>
<feature type="domain" description="Prepilin peptidase A24 N-terminal" evidence="9">
    <location>
        <begin position="4"/>
        <end position="84"/>
    </location>
</feature>
<feature type="transmembrane region" description="Helical" evidence="7">
    <location>
        <begin position="164"/>
        <end position="180"/>
    </location>
</feature>
<keyword evidence="5 7" id="KW-1133">Transmembrane helix</keyword>
<sequence length="243" mass="27461">MIFIFGASIGSFLNVLIDRLPKDEPITGRSHCDFCKKKIAWYDLIPILSYFFLKGKSRCCDKKLSFQYPIVEILAGAAFVFVFFQGQNLLGSVLIMGILSCLMVVFFSDLKYHLISDYILVALFIFSFLYNVMVRLAHHDIFSAIIVGLPIFLIYYISHERAMGLGDVYLAAIIGFILGWKSGYIALYIAFVTGAVYGILLMILKDKKLKTRIAFGPFLVSGTVIMLFWGERISDIIKGIYGF</sequence>
<feature type="transmembrane region" description="Helical" evidence="7">
    <location>
        <begin position="89"/>
        <end position="107"/>
    </location>
</feature>
<evidence type="ECO:0000256" key="6">
    <source>
        <dbReference type="ARBA" id="ARBA00023136"/>
    </source>
</evidence>
<dbReference type="Pfam" id="PF06750">
    <property type="entry name" value="A24_N_bact"/>
    <property type="match status" value="1"/>
</dbReference>
<dbReference type="PANTHER" id="PTHR30487">
    <property type="entry name" value="TYPE 4 PREPILIN-LIKE PROTEINS LEADER PEPTIDE-PROCESSING ENZYME"/>
    <property type="match status" value="1"/>
</dbReference>
<comment type="caution">
    <text evidence="10">The sequence shown here is derived from an EMBL/GenBank/DDBJ whole genome shotgun (WGS) entry which is preliminary data.</text>
</comment>
<evidence type="ECO:0000256" key="4">
    <source>
        <dbReference type="ARBA" id="ARBA00022692"/>
    </source>
</evidence>
<evidence type="ECO:0000256" key="5">
    <source>
        <dbReference type="ARBA" id="ARBA00022989"/>
    </source>
</evidence>
<dbReference type="InterPro" id="IPR000045">
    <property type="entry name" value="Prepilin_IV_endopep_pep"/>
</dbReference>